<proteinExistence type="inferred from homology"/>
<keyword evidence="1 2" id="KW-0238">DNA-binding</keyword>
<keyword evidence="2" id="KW-0539">Nucleus</keyword>
<comment type="caution">
    <text evidence="5">The sequence shown here is derived from an EMBL/GenBank/DDBJ whole genome shotgun (WGS) entry which is preliminary data.</text>
</comment>
<organism evidence="5 6">
    <name type="scientific">Sciurus carolinensis</name>
    <name type="common">Eastern gray squirrel</name>
    <dbReference type="NCBI Taxonomy" id="30640"/>
    <lineage>
        <taxon>Eukaryota</taxon>
        <taxon>Metazoa</taxon>
        <taxon>Chordata</taxon>
        <taxon>Craniata</taxon>
        <taxon>Vertebrata</taxon>
        <taxon>Euteleostomi</taxon>
        <taxon>Mammalia</taxon>
        <taxon>Eutheria</taxon>
        <taxon>Euarchontoglires</taxon>
        <taxon>Glires</taxon>
        <taxon>Rodentia</taxon>
        <taxon>Sciuromorpha</taxon>
        <taxon>Sciuridae</taxon>
        <taxon>Sciurinae</taxon>
        <taxon>Sciurini</taxon>
        <taxon>Sciurus</taxon>
    </lineage>
</organism>
<dbReference type="Gene3D" id="1.10.10.10">
    <property type="entry name" value="Winged helix-like DNA-binding domain superfamily/Winged helix DNA-binding domain"/>
    <property type="match status" value="1"/>
</dbReference>
<comment type="subcellular location">
    <subcellularLocation>
        <location evidence="2">Nucleus</location>
    </subcellularLocation>
</comment>
<evidence type="ECO:0000313" key="6">
    <source>
        <dbReference type="Proteomes" id="UP001166674"/>
    </source>
</evidence>
<comment type="similarity">
    <text evidence="2">Belongs to the histone H1/H5 family.</text>
</comment>
<keyword evidence="2" id="KW-0158">Chromosome</keyword>
<sequence length="123" mass="14070">MTENSTSTPTTKLKQAEASKKSTDHPNYSDMIVTATQAQKNHTGSLRQSIQKCIKSLYKVGEQPVKPKAKSSVRRADKSDNKDFSYKHSFLSVFCKYFSPFFFLDSHVQAFAPFYSDFIRDRI</sequence>
<evidence type="ECO:0000256" key="2">
    <source>
        <dbReference type="RuleBase" id="RU003894"/>
    </source>
</evidence>
<dbReference type="GO" id="GO:0006334">
    <property type="term" value="P:nucleosome assembly"/>
    <property type="evidence" value="ECO:0007669"/>
    <property type="project" value="InterPro"/>
</dbReference>
<evidence type="ECO:0000256" key="1">
    <source>
        <dbReference type="ARBA" id="ARBA00023125"/>
    </source>
</evidence>
<feature type="domain" description="H15" evidence="4">
    <location>
        <begin position="24"/>
        <end position="94"/>
    </location>
</feature>
<dbReference type="InterPro" id="IPR005819">
    <property type="entry name" value="H1/H5"/>
</dbReference>
<dbReference type="SUPFAM" id="SSF46785">
    <property type="entry name" value="Winged helix' DNA-binding domain"/>
    <property type="match status" value="1"/>
</dbReference>
<dbReference type="InterPro" id="IPR036390">
    <property type="entry name" value="WH_DNA-bd_sf"/>
</dbReference>
<feature type="region of interest" description="Disordered" evidence="3">
    <location>
        <begin position="1"/>
        <end position="28"/>
    </location>
</feature>
<gene>
    <name evidence="5" type="ORF">SUZIE_173695</name>
</gene>
<dbReference type="AlphaFoldDB" id="A0AA41T4J1"/>
<dbReference type="Proteomes" id="UP001166674">
    <property type="component" value="Unassembled WGS sequence"/>
</dbReference>
<evidence type="ECO:0000259" key="4">
    <source>
        <dbReference type="PROSITE" id="PS51504"/>
    </source>
</evidence>
<name>A0AA41T4J1_SCICA</name>
<feature type="compositionally biased region" description="Polar residues" evidence="3">
    <location>
        <begin position="1"/>
        <end position="13"/>
    </location>
</feature>
<dbReference type="GO" id="GO:0000786">
    <property type="term" value="C:nucleosome"/>
    <property type="evidence" value="ECO:0007669"/>
    <property type="project" value="InterPro"/>
</dbReference>
<accession>A0AA41T4J1</accession>
<protein>
    <submittedName>
        <fullName evidence="5">Histone H1.0</fullName>
    </submittedName>
</protein>
<dbReference type="GO" id="GO:0003677">
    <property type="term" value="F:DNA binding"/>
    <property type="evidence" value="ECO:0007669"/>
    <property type="project" value="UniProtKB-KW"/>
</dbReference>
<dbReference type="InterPro" id="IPR036388">
    <property type="entry name" value="WH-like_DNA-bd_sf"/>
</dbReference>
<feature type="compositionally biased region" description="Basic and acidic residues" evidence="3">
    <location>
        <begin position="14"/>
        <end position="24"/>
    </location>
</feature>
<dbReference type="PRINTS" id="PR00624">
    <property type="entry name" value="HISTONEH5"/>
</dbReference>
<keyword evidence="6" id="KW-1185">Reference proteome</keyword>
<dbReference type="Pfam" id="PF00538">
    <property type="entry name" value="Linker_histone"/>
    <property type="match status" value="1"/>
</dbReference>
<dbReference type="EMBL" id="JAATJV010388243">
    <property type="protein sequence ID" value="MBZ3883592.1"/>
    <property type="molecule type" value="Genomic_DNA"/>
</dbReference>
<dbReference type="GO" id="GO:0005634">
    <property type="term" value="C:nucleus"/>
    <property type="evidence" value="ECO:0007669"/>
    <property type="project" value="UniProtKB-SubCell"/>
</dbReference>
<dbReference type="InterPro" id="IPR005818">
    <property type="entry name" value="Histone_H1/H5_H15"/>
</dbReference>
<evidence type="ECO:0000256" key="3">
    <source>
        <dbReference type="SAM" id="MobiDB-lite"/>
    </source>
</evidence>
<reference evidence="5" key="1">
    <citation type="submission" date="2020-03" db="EMBL/GenBank/DDBJ databases">
        <title>Studies in the Genomics of Life Span.</title>
        <authorList>
            <person name="Glass D."/>
        </authorList>
    </citation>
    <scope>NUCLEOTIDE SEQUENCE</scope>
    <source>
        <strain evidence="5">SUZIE</strain>
        <tissue evidence="5">Muscle</tissue>
    </source>
</reference>
<evidence type="ECO:0000313" key="5">
    <source>
        <dbReference type="EMBL" id="MBZ3883592.1"/>
    </source>
</evidence>
<dbReference type="PROSITE" id="PS51504">
    <property type="entry name" value="H15"/>
    <property type="match status" value="1"/>
</dbReference>
<dbReference type="GO" id="GO:0030527">
    <property type="term" value="F:structural constituent of chromatin"/>
    <property type="evidence" value="ECO:0007669"/>
    <property type="project" value="InterPro"/>
</dbReference>